<accession>A0ABM7WX29</accession>
<dbReference type="Pfam" id="PF02518">
    <property type="entry name" value="HATPase_c"/>
    <property type="match status" value="1"/>
</dbReference>
<evidence type="ECO:0000256" key="1">
    <source>
        <dbReference type="ARBA" id="ARBA00000085"/>
    </source>
</evidence>
<dbReference type="Gene3D" id="3.30.450.20">
    <property type="entry name" value="PAS domain"/>
    <property type="match status" value="1"/>
</dbReference>
<protein>
    <recommendedName>
        <fullName evidence="2">histidine kinase</fullName>
        <ecNumber evidence="2">2.7.13.3</ecNumber>
    </recommendedName>
</protein>
<dbReference type="InterPro" id="IPR036097">
    <property type="entry name" value="HisK_dim/P_sf"/>
</dbReference>
<dbReference type="InterPro" id="IPR035965">
    <property type="entry name" value="PAS-like_dom_sf"/>
</dbReference>
<dbReference type="PROSITE" id="PS50109">
    <property type="entry name" value="HIS_KIN"/>
    <property type="match status" value="1"/>
</dbReference>
<dbReference type="InterPro" id="IPR036890">
    <property type="entry name" value="HATPase_C_sf"/>
</dbReference>
<name>A0ABM7WX29_9BACT</name>
<feature type="domain" description="PAS" evidence="6">
    <location>
        <begin position="1128"/>
        <end position="1211"/>
    </location>
</feature>
<dbReference type="RefSeq" id="WP_248352370.1">
    <property type="nucleotide sequence ID" value="NZ_AP025591.1"/>
</dbReference>
<dbReference type="InterPro" id="IPR027417">
    <property type="entry name" value="P-loop_NTPase"/>
</dbReference>
<feature type="domain" description="Histidine kinase" evidence="5">
    <location>
        <begin position="1263"/>
        <end position="1483"/>
    </location>
</feature>
<dbReference type="InterPro" id="IPR013656">
    <property type="entry name" value="PAS_4"/>
</dbReference>
<dbReference type="InterPro" id="IPR053159">
    <property type="entry name" value="Hybrid_Histidine_Kinase"/>
</dbReference>
<evidence type="ECO:0000313" key="9">
    <source>
        <dbReference type="Proteomes" id="UP001162891"/>
    </source>
</evidence>
<dbReference type="SUPFAM" id="SSF52540">
    <property type="entry name" value="P-loop containing nucleoside triphosphate hydrolases"/>
    <property type="match status" value="1"/>
</dbReference>
<dbReference type="PANTHER" id="PTHR43642">
    <property type="entry name" value="HYBRID SIGNAL TRANSDUCTION HISTIDINE KINASE G"/>
    <property type="match status" value="1"/>
</dbReference>
<dbReference type="Pfam" id="PF08448">
    <property type="entry name" value="PAS_4"/>
    <property type="match status" value="1"/>
</dbReference>
<dbReference type="CDD" id="cd00130">
    <property type="entry name" value="PAS"/>
    <property type="match status" value="1"/>
</dbReference>
<keyword evidence="9" id="KW-1185">Reference proteome</keyword>
<feature type="region of interest" description="Disordered" evidence="4">
    <location>
        <begin position="266"/>
        <end position="285"/>
    </location>
</feature>
<dbReference type="InterPro" id="IPR003661">
    <property type="entry name" value="HisK_dim/P_dom"/>
</dbReference>
<dbReference type="Pfam" id="PF00512">
    <property type="entry name" value="HisKA"/>
    <property type="match status" value="1"/>
</dbReference>
<dbReference type="Proteomes" id="UP001162891">
    <property type="component" value="Chromosome"/>
</dbReference>
<dbReference type="InterPro" id="IPR005467">
    <property type="entry name" value="His_kinase_dom"/>
</dbReference>
<comment type="catalytic activity">
    <reaction evidence="1">
        <text>ATP + protein L-histidine = ADP + protein N-phospho-L-histidine.</text>
        <dbReference type="EC" id="2.7.13.3"/>
    </reaction>
</comment>
<dbReference type="Gene3D" id="1.10.287.130">
    <property type="match status" value="1"/>
</dbReference>
<dbReference type="Gene3D" id="3.30.565.10">
    <property type="entry name" value="Histidine kinase-like ATPase, C-terminal domain"/>
    <property type="match status" value="1"/>
</dbReference>
<dbReference type="InterPro" id="IPR041664">
    <property type="entry name" value="AAA_16"/>
</dbReference>
<dbReference type="EMBL" id="AP025591">
    <property type="protein sequence ID" value="BDG03995.1"/>
    <property type="molecule type" value="Genomic_DNA"/>
</dbReference>
<dbReference type="SUPFAM" id="SSF55874">
    <property type="entry name" value="ATPase domain of HSP90 chaperone/DNA topoisomerase II/histidine kinase"/>
    <property type="match status" value="1"/>
</dbReference>
<dbReference type="CDD" id="cd16922">
    <property type="entry name" value="HATPase_EvgS-ArcB-TorS-like"/>
    <property type="match status" value="1"/>
</dbReference>
<dbReference type="PANTHER" id="PTHR43642:SF1">
    <property type="entry name" value="HYBRID SIGNAL TRANSDUCTION HISTIDINE KINASE G"/>
    <property type="match status" value="1"/>
</dbReference>
<dbReference type="SUPFAM" id="SSF55785">
    <property type="entry name" value="PYP-like sensor domain (PAS domain)"/>
    <property type="match status" value="1"/>
</dbReference>
<organism evidence="8 9">
    <name type="scientific">Anaeromyxobacter oryzae</name>
    <dbReference type="NCBI Taxonomy" id="2918170"/>
    <lineage>
        <taxon>Bacteria</taxon>
        <taxon>Pseudomonadati</taxon>
        <taxon>Myxococcota</taxon>
        <taxon>Myxococcia</taxon>
        <taxon>Myxococcales</taxon>
        <taxon>Cystobacterineae</taxon>
        <taxon>Anaeromyxobacteraceae</taxon>
        <taxon>Anaeromyxobacter</taxon>
    </lineage>
</organism>
<gene>
    <name evidence="8" type="ORF">AMOR_29910</name>
</gene>
<dbReference type="InterPro" id="IPR000014">
    <property type="entry name" value="PAS"/>
</dbReference>
<dbReference type="PROSITE" id="PS50113">
    <property type="entry name" value="PAC"/>
    <property type="match status" value="1"/>
</dbReference>
<keyword evidence="3" id="KW-0597">Phosphoprotein</keyword>
<dbReference type="PRINTS" id="PR00344">
    <property type="entry name" value="BCTRLSENSOR"/>
</dbReference>
<dbReference type="InterPro" id="IPR003594">
    <property type="entry name" value="HATPase_dom"/>
</dbReference>
<sequence>MGRQEESRRLLDALAPVLSGEGCRAVLILAPTGGGKTAFVEHLAPALESRGAVVAAGKFDQVVRDIPYAALIEALRGWLRRASVLEPREFEQVRRDLRQRLGASAPVLGGLLPELALFLGDLSAPPPVGIQEDRNRFQFAILALLHAMTDAGRACLLFLDDLQWADAATLGLIVQICNDSGLPRIGFLLTHRTEEEDALAHTSRVFRPLTGTAPLLIRLELPALSTGDVGAMIELARRAAPTPAAAQALFARTGGNPLFVTEVLRRESAPGPPPTRPSSPGDEDISGLLLRRLTDLDRDQQALLAAGAMMGSHIDSATLAAVLDRDESSVRSLLEQAVCDAVLVREEGNGAAAYRFRHDQLQQTALQLVPPSKRPSLHARLGRILGGRVVGGDAAVAFDAAYHIHLAGPDRLPEDERILAARVDLVCARRARRAAAERAAHEYASRGCAILGEAGWSAAYELTLELHTEAACAAFAVGAAEDFRRLAQRVKERARSFIDELPMQEVLVVALTGSGDVPAAFDLVCEGARRFGLSLPSDPRADDIAAASRRIDLALATMTPEWLAKANRVDDPSMVALLRLLGLGNAAAYTARPHLLRMLVALELDLSARHGFSDVTALALAYLGALDCASPETVRRGIRIRASALEAAKRVSDGAILARTLDIVHGMTSAWTGPLRDAVAPLLENARLGLEHGAFDYAGYSALKSCFFALLSGTPLDEVARRLDAWRHTLGELGQRLAQNYLSRDRQVVELLRTRDTGQARITGDFSDEASCWRDYDAQDDHYGALYLAVGKLLLAAVLVDPAAAAEASTRLARHAKGGHGLPHVAFGRFYAAVCAWDGVHAGLTERADALDRIRHTQAEMTDCAELVPPTFAHKRSLLRALAADLRGDTSEAVEAFDAAVEGARSSGYLHEAGLAADRASRMCARIGRWGQADAYRTRAQEAWIGWGASTRTARHGGAAAPTQHEAEVVASTTDEPRAIERLMECVPRWLGARRAWLVRVGDDLEIVASADDDRVLCHPATPESLGAVPSLDPALIVRAAAAAATHEGVPGPAASGGVCLLPLVFQARTHGVLALDLPPGIPSSEALMAATFACAHVAAVIDAARFQASLSRQARERDRVEEALRKSTSLLRSILDATRAVIYVKGVDGRYMLVNRMYTELFGVTDANLSDKTDFDVFPREIAQALRNNDLEVLRSREPLERLEEVLVRGELRSYMSVKVPLFSEAGIPFAVCGVSADITELRRAEEALRESDRLKSQFLAILSHELRNPLAPILNGLYILGRVDPGGEQALRARAIIERQVGHLTRLIDDLLDVTRISRGKVELRCERLDLSELAQRTAEDHRAAFIAGDVRFELLPPPAQVWVNGDRTRLAQVIGNLLQNAAKFTPRGGSVSVSVEADSTRGHAILQVRDTGKGIAPEILPRVFEAFTQADDTLDRSKGGLGLGLAVVKGIVELHGGSVSAASAGLGMGATFTITLPLETAVPAEPGPRRAGGEERRSSG</sequence>
<evidence type="ECO:0000256" key="4">
    <source>
        <dbReference type="SAM" id="MobiDB-lite"/>
    </source>
</evidence>
<evidence type="ECO:0000256" key="2">
    <source>
        <dbReference type="ARBA" id="ARBA00012438"/>
    </source>
</evidence>
<dbReference type="SUPFAM" id="SSF47384">
    <property type="entry name" value="Homodimeric domain of signal transducing histidine kinase"/>
    <property type="match status" value="1"/>
</dbReference>
<dbReference type="SMART" id="SM00388">
    <property type="entry name" value="HisKA"/>
    <property type="match status" value="1"/>
</dbReference>
<evidence type="ECO:0000256" key="3">
    <source>
        <dbReference type="ARBA" id="ARBA00022553"/>
    </source>
</evidence>
<dbReference type="NCBIfam" id="TIGR00229">
    <property type="entry name" value="sensory_box"/>
    <property type="match status" value="1"/>
</dbReference>
<evidence type="ECO:0000259" key="6">
    <source>
        <dbReference type="PROSITE" id="PS50112"/>
    </source>
</evidence>
<reference evidence="9" key="1">
    <citation type="journal article" date="2022" name="Int. J. Syst. Evol. Microbiol.">
        <title>Anaeromyxobacter oryzae sp. nov., Anaeromyxobacter diazotrophicus sp. nov. and Anaeromyxobacter paludicola sp. nov., isolated from paddy soils.</title>
        <authorList>
            <person name="Itoh H."/>
            <person name="Xu Z."/>
            <person name="Mise K."/>
            <person name="Masuda Y."/>
            <person name="Ushijima N."/>
            <person name="Hayakawa C."/>
            <person name="Shiratori Y."/>
            <person name="Senoo K."/>
        </authorList>
    </citation>
    <scope>NUCLEOTIDE SEQUENCE [LARGE SCALE GENOMIC DNA]</scope>
    <source>
        <strain evidence="9">Red232</strain>
    </source>
</reference>
<dbReference type="SMART" id="SM00091">
    <property type="entry name" value="PAS"/>
    <property type="match status" value="1"/>
</dbReference>
<evidence type="ECO:0000313" key="8">
    <source>
        <dbReference type="EMBL" id="BDG03995.1"/>
    </source>
</evidence>
<dbReference type="InterPro" id="IPR004358">
    <property type="entry name" value="Sig_transdc_His_kin-like_C"/>
</dbReference>
<feature type="domain" description="PAC" evidence="7">
    <location>
        <begin position="1198"/>
        <end position="1252"/>
    </location>
</feature>
<dbReference type="SMART" id="SM00387">
    <property type="entry name" value="HATPase_c"/>
    <property type="match status" value="1"/>
</dbReference>
<dbReference type="InterPro" id="IPR000700">
    <property type="entry name" value="PAS-assoc_C"/>
</dbReference>
<proteinExistence type="predicted"/>
<dbReference type="EC" id="2.7.13.3" evidence="2"/>
<dbReference type="Gene3D" id="3.40.50.300">
    <property type="entry name" value="P-loop containing nucleotide triphosphate hydrolases"/>
    <property type="match status" value="1"/>
</dbReference>
<dbReference type="CDD" id="cd00082">
    <property type="entry name" value="HisKA"/>
    <property type="match status" value="1"/>
</dbReference>
<evidence type="ECO:0000259" key="7">
    <source>
        <dbReference type="PROSITE" id="PS50113"/>
    </source>
</evidence>
<dbReference type="Pfam" id="PF13191">
    <property type="entry name" value="AAA_16"/>
    <property type="match status" value="1"/>
</dbReference>
<dbReference type="PROSITE" id="PS50112">
    <property type="entry name" value="PAS"/>
    <property type="match status" value="1"/>
</dbReference>
<evidence type="ECO:0000259" key="5">
    <source>
        <dbReference type="PROSITE" id="PS50109"/>
    </source>
</evidence>